<reference evidence="7 8" key="1">
    <citation type="journal article" date="2015" name="Nature">
        <title>rRNA introns, odd ribosomes, and small enigmatic genomes across a large radiation of phyla.</title>
        <authorList>
            <person name="Brown C.T."/>
            <person name="Hug L.A."/>
            <person name="Thomas B.C."/>
            <person name="Sharon I."/>
            <person name="Castelle C.J."/>
            <person name="Singh A."/>
            <person name="Wilkins M.J."/>
            <person name="Williams K.H."/>
            <person name="Banfield J.F."/>
        </authorList>
    </citation>
    <scope>NUCLEOTIDE SEQUENCE [LARGE SCALE GENOMIC DNA]</scope>
</reference>
<comment type="subcellular location">
    <subcellularLocation>
        <location evidence="1">Membrane</location>
        <topology evidence="1">Multi-pass membrane protein</topology>
    </subcellularLocation>
</comment>
<keyword evidence="4 5" id="KW-0472">Membrane</keyword>
<organism evidence="7 8">
    <name type="scientific">Candidatus Azambacteria bacterium GW2011_GWA1_42_19</name>
    <dbReference type="NCBI Taxonomy" id="1618609"/>
    <lineage>
        <taxon>Bacteria</taxon>
        <taxon>Candidatus Azamiibacteriota</taxon>
    </lineage>
</organism>
<sequence>MSNVLLKLIKFGIGFILFIPLYIGGSFFFPFIFPKIWLFQLVIEIILFFYIILAISDNRYRPKLNLVTYALAALSIILIITSFTGVDAYRSFWGNTERMSGILAWFHFFAFAVILSGVLKTEKEWRNFFAVAAVVSIFQFFYVLAQYFNASWVWMPQSQIGTIGNADLLGSYAIFSAFFSLYLWQSRNVEISKYQYFWATAFFLNIGTLYFAGSRGAMLGFGAGLFVFMIFNIWQNKKNLKIWGAVIGGLVVVYGIIFMLRDTDFVKKNYQLSRITHVSIQDTTVQQRFVEWGIAWNAFKTRPIFGFGSNNYLYLHNAFLNPRVYILQETNFDRAHNAYLDYASMSGIIGLLGYFFLIGALFWTFLKNKLWTWVSLTVAYAVQSFFVFDSPASYIALFLTIGFAMFVETNYKLQITNYKQIPNTKTFKSQTTMAISIFYFLFSIFLIWQVSIKPARANYKFVNAFRGSEASADPMDAFELYKESLEHETLGSSEFRNQYITWLQKNLSSFKPENRLEIVDFGINQLEEEAKNHPLVFTYLNLGQIYSLKARGIQDPAIRQELFKKSTEAYDRALELAPKRLEVYISYLQLSFDMKNYERGIEIMKRAAEAVPDYPISHWYLGLAYTASGVYDKEAINSINKALSLWYKNKVSLENGRLKYDLDIILKSNFSFTQKQEILGAVSPYIRQKMWPELLLLYLSILAGDPNDIEIHKSLALVYQNLGLNDKVQEELKIVERLTPK</sequence>
<feature type="transmembrane region" description="Helical" evidence="5">
    <location>
        <begin position="168"/>
        <end position="184"/>
    </location>
</feature>
<keyword evidence="2 5" id="KW-0812">Transmembrane</keyword>
<dbReference type="EMBL" id="LCDE01000014">
    <property type="protein sequence ID" value="KKS45770.1"/>
    <property type="molecule type" value="Genomic_DNA"/>
</dbReference>
<evidence type="ECO:0000256" key="1">
    <source>
        <dbReference type="ARBA" id="ARBA00004141"/>
    </source>
</evidence>
<dbReference type="PANTHER" id="PTHR37422:SF23">
    <property type="entry name" value="TEICHURONIC ACID BIOSYNTHESIS PROTEIN TUAE"/>
    <property type="match status" value="1"/>
</dbReference>
<evidence type="ECO:0000313" key="7">
    <source>
        <dbReference type="EMBL" id="KKS45770.1"/>
    </source>
</evidence>
<dbReference type="AlphaFoldDB" id="A0A0G0ZAN8"/>
<feature type="transmembrane region" description="Helical" evidence="5">
    <location>
        <begin position="128"/>
        <end position="148"/>
    </location>
</feature>
<dbReference type="Pfam" id="PF04932">
    <property type="entry name" value="Wzy_C"/>
    <property type="match status" value="1"/>
</dbReference>
<dbReference type="InterPro" id="IPR011990">
    <property type="entry name" value="TPR-like_helical_dom_sf"/>
</dbReference>
<feature type="transmembrane region" description="Helical" evidence="5">
    <location>
        <begin position="196"/>
        <end position="212"/>
    </location>
</feature>
<feature type="transmembrane region" description="Helical" evidence="5">
    <location>
        <begin position="432"/>
        <end position="450"/>
    </location>
</feature>
<feature type="transmembrane region" description="Helical" evidence="5">
    <location>
        <begin position="370"/>
        <end position="388"/>
    </location>
</feature>
<feature type="transmembrane region" description="Helical" evidence="5">
    <location>
        <begin position="218"/>
        <end position="235"/>
    </location>
</feature>
<dbReference type="SUPFAM" id="SSF48452">
    <property type="entry name" value="TPR-like"/>
    <property type="match status" value="1"/>
</dbReference>
<evidence type="ECO:0000256" key="3">
    <source>
        <dbReference type="ARBA" id="ARBA00022989"/>
    </source>
</evidence>
<protein>
    <recommendedName>
        <fullName evidence="6">O-antigen ligase-related domain-containing protein</fullName>
    </recommendedName>
</protein>
<feature type="transmembrane region" description="Helical" evidence="5">
    <location>
        <begin position="242"/>
        <end position="260"/>
    </location>
</feature>
<feature type="transmembrane region" description="Helical" evidence="5">
    <location>
        <begin position="67"/>
        <end position="86"/>
    </location>
</feature>
<dbReference type="PANTHER" id="PTHR37422">
    <property type="entry name" value="TEICHURONIC ACID BIOSYNTHESIS PROTEIN TUAE"/>
    <property type="match status" value="1"/>
</dbReference>
<feature type="transmembrane region" description="Helical" evidence="5">
    <location>
        <begin position="342"/>
        <end position="363"/>
    </location>
</feature>
<evidence type="ECO:0000313" key="8">
    <source>
        <dbReference type="Proteomes" id="UP000034951"/>
    </source>
</evidence>
<dbReference type="InterPro" id="IPR007016">
    <property type="entry name" value="O-antigen_ligase-rel_domated"/>
</dbReference>
<dbReference type="PATRIC" id="fig|1618609.3.peg.411"/>
<evidence type="ECO:0000256" key="5">
    <source>
        <dbReference type="SAM" id="Phobius"/>
    </source>
</evidence>
<evidence type="ECO:0000256" key="2">
    <source>
        <dbReference type="ARBA" id="ARBA00022692"/>
    </source>
</evidence>
<evidence type="ECO:0000259" key="6">
    <source>
        <dbReference type="Pfam" id="PF04932"/>
    </source>
</evidence>
<dbReference type="GO" id="GO:0016020">
    <property type="term" value="C:membrane"/>
    <property type="evidence" value="ECO:0007669"/>
    <property type="project" value="UniProtKB-SubCell"/>
</dbReference>
<feature type="transmembrane region" description="Helical" evidence="5">
    <location>
        <begin position="37"/>
        <end position="55"/>
    </location>
</feature>
<accession>A0A0G0ZAN8</accession>
<proteinExistence type="predicted"/>
<dbReference type="Proteomes" id="UP000034951">
    <property type="component" value="Unassembled WGS sequence"/>
</dbReference>
<feature type="transmembrane region" description="Helical" evidence="5">
    <location>
        <begin position="12"/>
        <end position="31"/>
    </location>
</feature>
<dbReference type="InterPro" id="IPR051533">
    <property type="entry name" value="WaaL-like"/>
</dbReference>
<feature type="transmembrane region" description="Helical" evidence="5">
    <location>
        <begin position="394"/>
        <end position="411"/>
    </location>
</feature>
<keyword evidence="3 5" id="KW-1133">Transmembrane helix</keyword>
<comment type="caution">
    <text evidence="7">The sequence shown here is derived from an EMBL/GenBank/DDBJ whole genome shotgun (WGS) entry which is preliminary data.</text>
</comment>
<gene>
    <name evidence="7" type="ORF">UV10_C0014G0010</name>
</gene>
<dbReference type="Gene3D" id="1.25.40.10">
    <property type="entry name" value="Tetratricopeptide repeat domain"/>
    <property type="match status" value="1"/>
</dbReference>
<evidence type="ECO:0000256" key="4">
    <source>
        <dbReference type="ARBA" id="ARBA00023136"/>
    </source>
</evidence>
<name>A0A0G0ZAN8_9BACT</name>
<feature type="transmembrane region" description="Helical" evidence="5">
    <location>
        <begin position="98"/>
        <end position="119"/>
    </location>
</feature>
<feature type="domain" description="O-antigen ligase-related" evidence="6">
    <location>
        <begin position="201"/>
        <end position="355"/>
    </location>
</feature>